<dbReference type="EMBL" id="JBEZVE010000020">
    <property type="protein sequence ID" value="MEU3785428.1"/>
    <property type="molecule type" value="Genomic_DNA"/>
</dbReference>
<dbReference type="InterPro" id="IPR045729">
    <property type="entry name" value="DUF6083"/>
</dbReference>
<comment type="caution">
    <text evidence="1">The sequence shown here is derived from an EMBL/GenBank/DDBJ whole genome shotgun (WGS) entry which is preliminary data.</text>
</comment>
<keyword evidence="2" id="KW-1185">Reference proteome</keyword>
<evidence type="ECO:0000313" key="1">
    <source>
        <dbReference type="EMBL" id="MEU3785428.1"/>
    </source>
</evidence>
<dbReference type="Pfam" id="PF19561">
    <property type="entry name" value="DUF6083"/>
    <property type="match status" value="1"/>
</dbReference>
<evidence type="ECO:0000313" key="2">
    <source>
        <dbReference type="Proteomes" id="UP001550739"/>
    </source>
</evidence>
<gene>
    <name evidence="1" type="ORF">AB0E89_33655</name>
</gene>
<protein>
    <submittedName>
        <fullName evidence="1">DUF6083 domain-containing protein</fullName>
    </submittedName>
</protein>
<accession>A0ABV2ZS83</accession>
<dbReference type="Proteomes" id="UP001550739">
    <property type="component" value="Unassembled WGS sequence"/>
</dbReference>
<organism evidence="1 2">
    <name type="scientific">Streptomyces sp. 900129855</name>
    <dbReference type="NCBI Taxonomy" id="3155129"/>
    <lineage>
        <taxon>Bacteria</taxon>
        <taxon>Bacillati</taxon>
        <taxon>Actinomycetota</taxon>
        <taxon>Actinomycetes</taxon>
        <taxon>Kitasatosporales</taxon>
        <taxon>Streptomycetaceae</taxon>
        <taxon>Streptomyces</taxon>
    </lineage>
</organism>
<reference evidence="1 2" key="1">
    <citation type="submission" date="2024-06" db="EMBL/GenBank/DDBJ databases">
        <title>The Natural Products Discovery Center: Release of the First 8490 Sequenced Strains for Exploring Actinobacteria Biosynthetic Diversity.</title>
        <authorList>
            <person name="Kalkreuter E."/>
            <person name="Kautsar S.A."/>
            <person name="Yang D."/>
            <person name="Bader C.D."/>
            <person name="Teijaro C.N."/>
            <person name="Fluegel L."/>
            <person name="Davis C.M."/>
            <person name="Simpson J.R."/>
            <person name="Lauterbach L."/>
            <person name="Steele A.D."/>
            <person name="Gui C."/>
            <person name="Meng S."/>
            <person name="Li G."/>
            <person name="Viehrig K."/>
            <person name="Ye F."/>
            <person name="Su P."/>
            <person name="Kiefer A.F."/>
            <person name="Nichols A."/>
            <person name="Cepeda A.J."/>
            <person name="Yan W."/>
            <person name="Fan B."/>
            <person name="Jiang Y."/>
            <person name="Adhikari A."/>
            <person name="Zheng C.-J."/>
            <person name="Schuster L."/>
            <person name="Cowan T.M."/>
            <person name="Smanski M.J."/>
            <person name="Chevrette M.G."/>
            <person name="De Carvalho L.P.S."/>
            <person name="Shen B."/>
        </authorList>
    </citation>
    <scope>NUCLEOTIDE SEQUENCE [LARGE SCALE GENOMIC DNA]</scope>
    <source>
        <strain evidence="1 2">NPDC033843</strain>
    </source>
</reference>
<proteinExistence type="predicted"/>
<dbReference type="RefSeq" id="WP_361707018.1">
    <property type="nucleotide sequence ID" value="NZ_JBEZVE010000020.1"/>
</dbReference>
<sequence>MVGRHADGSPVISHRPRSLRVVADSSSRHLRCAQRARCRECGNLVEWYQRVRDRPVRLHPQELPTADVPAECCWHVSSGLAHPAGDGSAWCRLAHAVLCPARDPGFH</sequence>
<name>A0ABV2ZS83_9ACTN</name>